<keyword evidence="2 6" id="KW-0645">Protease</keyword>
<dbReference type="SUPFAM" id="SSF52743">
    <property type="entry name" value="Subtilisin-like"/>
    <property type="match status" value="1"/>
</dbReference>
<dbReference type="GO" id="GO:0006508">
    <property type="term" value="P:proteolysis"/>
    <property type="evidence" value="ECO:0007669"/>
    <property type="project" value="UniProtKB-KW"/>
</dbReference>
<evidence type="ECO:0000256" key="4">
    <source>
        <dbReference type="ARBA" id="ARBA00022825"/>
    </source>
</evidence>
<protein>
    <recommendedName>
        <fullName evidence="12">Cuticle-degrading protease</fullName>
    </recommendedName>
</protein>
<feature type="compositionally biased region" description="Polar residues" evidence="7">
    <location>
        <begin position="9"/>
        <end position="24"/>
    </location>
</feature>
<feature type="active site" description="Charge relay system" evidence="5 6">
    <location>
        <position position="186"/>
    </location>
</feature>
<evidence type="ECO:0000256" key="3">
    <source>
        <dbReference type="ARBA" id="ARBA00022801"/>
    </source>
</evidence>
<name>A0A8H3HJD9_9AGAM</name>
<comment type="similarity">
    <text evidence="1 6">Belongs to the peptidase S8 family.</text>
</comment>
<evidence type="ECO:0000313" key="11">
    <source>
        <dbReference type="Proteomes" id="UP000663861"/>
    </source>
</evidence>
<dbReference type="InterPro" id="IPR023828">
    <property type="entry name" value="Peptidase_S8_Ser-AS"/>
</dbReference>
<dbReference type="Gene3D" id="3.40.50.200">
    <property type="entry name" value="Peptidase S8/S53 domain"/>
    <property type="match status" value="2"/>
</dbReference>
<dbReference type="PANTHER" id="PTHR43806:SF11">
    <property type="entry name" value="CEREVISIN-RELATED"/>
    <property type="match status" value="1"/>
</dbReference>
<evidence type="ECO:0000259" key="8">
    <source>
        <dbReference type="Pfam" id="PF00082"/>
    </source>
</evidence>
<dbReference type="Pfam" id="PF00082">
    <property type="entry name" value="Peptidase_S8"/>
    <property type="match status" value="1"/>
</dbReference>
<evidence type="ECO:0000313" key="10">
    <source>
        <dbReference type="EMBL" id="CAE6513227.1"/>
    </source>
</evidence>
<keyword evidence="3 6" id="KW-0378">Hydrolase</keyword>
<evidence type="ECO:0000256" key="7">
    <source>
        <dbReference type="SAM" id="MobiDB-lite"/>
    </source>
</evidence>
<dbReference type="PROSITE" id="PS51892">
    <property type="entry name" value="SUBTILASE"/>
    <property type="match status" value="1"/>
</dbReference>
<feature type="region of interest" description="Disordered" evidence="7">
    <location>
        <begin position="1"/>
        <end position="26"/>
    </location>
</feature>
<dbReference type="Gene3D" id="3.30.70.80">
    <property type="entry name" value="Peptidase S8 propeptide/proteinase inhibitor I9"/>
    <property type="match status" value="1"/>
</dbReference>
<dbReference type="InterPro" id="IPR050131">
    <property type="entry name" value="Peptidase_S8_subtilisin-like"/>
</dbReference>
<organism evidence="10 11">
    <name type="scientific">Rhizoctonia solani</name>
    <dbReference type="NCBI Taxonomy" id="456999"/>
    <lineage>
        <taxon>Eukaryota</taxon>
        <taxon>Fungi</taxon>
        <taxon>Dikarya</taxon>
        <taxon>Basidiomycota</taxon>
        <taxon>Agaricomycotina</taxon>
        <taxon>Agaricomycetes</taxon>
        <taxon>Cantharellales</taxon>
        <taxon>Ceratobasidiaceae</taxon>
        <taxon>Rhizoctonia</taxon>
    </lineage>
</organism>
<feature type="active site" description="Charge relay system" evidence="5 6">
    <location>
        <position position="217"/>
    </location>
</feature>
<reference evidence="10" key="1">
    <citation type="submission" date="2021-01" db="EMBL/GenBank/DDBJ databases">
        <authorList>
            <person name="Kaushik A."/>
        </authorList>
    </citation>
    <scope>NUCLEOTIDE SEQUENCE</scope>
    <source>
        <strain evidence="10">AG4-RS23</strain>
    </source>
</reference>
<dbReference type="GO" id="GO:0004252">
    <property type="term" value="F:serine-type endopeptidase activity"/>
    <property type="evidence" value="ECO:0007669"/>
    <property type="project" value="UniProtKB-UniRule"/>
</dbReference>
<evidence type="ECO:0000256" key="2">
    <source>
        <dbReference type="ARBA" id="ARBA00022670"/>
    </source>
</evidence>
<dbReference type="Pfam" id="PF05922">
    <property type="entry name" value="Inhibitor_I9"/>
    <property type="match status" value="1"/>
</dbReference>
<dbReference type="SUPFAM" id="SSF54897">
    <property type="entry name" value="Protease propeptides/inhibitors"/>
    <property type="match status" value="1"/>
</dbReference>
<dbReference type="Proteomes" id="UP000663861">
    <property type="component" value="Unassembled WGS sequence"/>
</dbReference>
<dbReference type="InterPro" id="IPR034193">
    <property type="entry name" value="PCSK9_ProteinaseK-like"/>
</dbReference>
<feature type="domain" description="Inhibitor I9" evidence="9">
    <location>
        <begin position="80"/>
        <end position="149"/>
    </location>
</feature>
<evidence type="ECO:0000259" key="9">
    <source>
        <dbReference type="Pfam" id="PF05922"/>
    </source>
</evidence>
<comment type="caution">
    <text evidence="10">The sequence shown here is derived from an EMBL/GenBank/DDBJ whole genome shotgun (WGS) entry which is preliminary data.</text>
</comment>
<dbReference type="EMBL" id="CAJMWY010003984">
    <property type="protein sequence ID" value="CAE6513227.1"/>
    <property type="molecule type" value="Genomic_DNA"/>
</dbReference>
<dbReference type="PANTHER" id="PTHR43806">
    <property type="entry name" value="PEPTIDASE S8"/>
    <property type="match status" value="1"/>
</dbReference>
<feature type="domain" description="Peptidase S8/S53" evidence="8">
    <location>
        <begin position="185"/>
        <end position="422"/>
    </location>
</feature>
<dbReference type="InterPro" id="IPR010259">
    <property type="entry name" value="S8pro/Inhibitor_I9"/>
</dbReference>
<evidence type="ECO:0000256" key="5">
    <source>
        <dbReference type="PIRSR" id="PIRSR615500-1"/>
    </source>
</evidence>
<evidence type="ECO:0008006" key="12">
    <source>
        <dbReference type="Google" id="ProtNLM"/>
    </source>
</evidence>
<gene>
    <name evidence="10" type="ORF">RDB_LOCUS141774</name>
</gene>
<dbReference type="InterPro" id="IPR000209">
    <property type="entry name" value="Peptidase_S8/S53_dom"/>
</dbReference>
<dbReference type="InterPro" id="IPR015500">
    <property type="entry name" value="Peptidase_S8_subtilisin-rel"/>
</dbReference>
<dbReference type="InterPro" id="IPR036852">
    <property type="entry name" value="Peptidase_S8/S53_dom_sf"/>
</dbReference>
<evidence type="ECO:0000256" key="1">
    <source>
        <dbReference type="ARBA" id="ARBA00011073"/>
    </source>
</evidence>
<keyword evidence="4 6" id="KW-0720">Serine protease</keyword>
<proteinExistence type="inferred from homology"/>
<dbReference type="InterPro" id="IPR037045">
    <property type="entry name" value="S8pro/Inhibitor_I9_sf"/>
</dbReference>
<dbReference type="AlphaFoldDB" id="A0A8H3HJD9"/>
<sequence>MARIHTKSYPKTYSRIRNSESPHSTRVHRLLPGSHRLSASITFTTMKSFALVAAALVAPALAAPAAIPITKLAGPVNENSYIIKLKDGVSKDSHVARLLEFIGNQDSKVVYKYDSVFNGYAGVLKGPILDYIRRSSDVEYIQADTIYQIEYEQGDESLAARETQDESSQLVGRAANGGGVDIYGIDTGILTTHTSFGGRATWGATYGGYASRDGNGHGTHTAGTAAGSGFGLATASNIIAVKVCSDGGQCPSSNIIAGVNFVATRAASSGRPSVAIMSLGGPGDSAIDSAVSNAISRGTHFAVAAGNENMNAGTRSPARVATANTVGAVDSSNRKASFSNYGVDSSNRKASFSNYGAALDVWALGVNVRSAWIGSNSAVNTISGTSMATPHVAGILAVVIGNKGNSSPAALSSALKSNAQAVVTGAPSGTTNLKARVW</sequence>
<dbReference type="GO" id="GO:0005615">
    <property type="term" value="C:extracellular space"/>
    <property type="evidence" value="ECO:0007669"/>
    <property type="project" value="TreeGrafter"/>
</dbReference>
<evidence type="ECO:0000256" key="6">
    <source>
        <dbReference type="PROSITE-ProRule" id="PRU01240"/>
    </source>
</evidence>
<dbReference type="PROSITE" id="PS00138">
    <property type="entry name" value="SUBTILASE_SER"/>
    <property type="match status" value="1"/>
</dbReference>
<dbReference type="CDD" id="cd04077">
    <property type="entry name" value="Peptidases_S8_PCSK9_ProteinaseK_like"/>
    <property type="match status" value="1"/>
</dbReference>
<feature type="active site" description="Charge relay system" evidence="5 6">
    <location>
        <position position="386"/>
    </location>
</feature>
<dbReference type="PRINTS" id="PR00723">
    <property type="entry name" value="SUBTILISIN"/>
</dbReference>
<accession>A0A8H3HJD9</accession>